<dbReference type="Proteomes" id="UP000823631">
    <property type="component" value="Unassembled WGS sequence"/>
</dbReference>
<evidence type="ECO:0000256" key="1">
    <source>
        <dbReference type="ARBA" id="ARBA00022722"/>
    </source>
</evidence>
<dbReference type="InterPro" id="IPR014016">
    <property type="entry name" value="UvrD-like_ATP-bd"/>
</dbReference>
<keyword evidence="9 15" id="KW-0460">Magnesium</keyword>
<dbReference type="InterPro" id="IPR014017">
    <property type="entry name" value="DNA_helicase_UvrD-like_C"/>
</dbReference>
<dbReference type="GO" id="GO:0005524">
    <property type="term" value="F:ATP binding"/>
    <property type="evidence" value="ECO:0007669"/>
    <property type="project" value="UniProtKB-UniRule"/>
</dbReference>
<keyword evidence="2 15" id="KW-0479">Metal-binding</keyword>
<evidence type="ECO:0000259" key="17">
    <source>
        <dbReference type="PROSITE" id="PS51198"/>
    </source>
</evidence>
<dbReference type="GO" id="GO:0000724">
    <property type="term" value="P:double-strand break repair via homologous recombination"/>
    <property type="evidence" value="ECO:0007669"/>
    <property type="project" value="UniProtKB-UniRule"/>
</dbReference>
<feature type="domain" description="UvrD-like helicase ATP-binding" evidence="17">
    <location>
        <begin position="14"/>
        <end position="542"/>
    </location>
</feature>
<dbReference type="Gene3D" id="3.90.320.10">
    <property type="match status" value="1"/>
</dbReference>
<evidence type="ECO:0000256" key="6">
    <source>
        <dbReference type="ARBA" id="ARBA00022806"/>
    </source>
</evidence>
<keyword evidence="5 15" id="KW-0378">Hydrolase</keyword>
<name>A0A9D9DBK2_9GAMM</name>
<feature type="region of interest" description="Nuclease activity, interacts with RecD and RecA" evidence="15">
    <location>
        <begin position="1017"/>
        <end position="1329"/>
    </location>
</feature>
<protein>
    <recommendedName>
        <fullName evidence="15">RecBCD enzyme subunit RecB</fullName>
        <ecNumber evidence="15">3.1.11.5</ecNumber>
        <ecNumber evidence="15">5.6.2.4</ecNumber>
    </recommendedName>
    <alternativeName>
        <fullName evidence="15">DNA 3'-5' helicase subunit RecB</fullName>
    </alternativeName>
    <alternativeName>
        <fullName evidence="15">Exonuclease V subunit RecB</fullName>
        <shortName evidence="15">ExoV subunit RecB</shortName>
    </alternativeName>
    <alternativeName>
        <fullName evidence="15">Helicase/nuclease RecBCD subunit RecB</fullName>
    </alternativeName>
</protein>
<dbReference type="InterPro" id="IPR000212">
    <property type="entry name" value="DNA_helicase_UvrD/REP"/>
</dbReference>
<feature type="binding site" evidence="15">
    <location>
        <position position="1229"/>
    </location>
    <ligand>
        <name>Mg(2+)</name>
        <dbReference type="ChEBI" id="CHEBI:18420"/>
    </ligand>
</feature>
<dbReference type="PROSITE" id="PS51198">
    <property type="entry name" value="UVRD_HELICASE_ATP_BIND"/>
    <property type="match status" value="1"/>
</dbReference>
<dbReference type="PANTHER" id="PTHR11070:SF23">
    <property type="entry name" value="RECBCD ENZYME SUBUNIT RECB"/>
    <property type="match status" value="1"/>
</dbReference>
<keyword evidence="10 15" id="KW-0238">DNA-binding</keyword>
<comment type="subunit">
    <text evidence="15">Heterotrimer of RecB, RecC and RecD. All subunits contribute to DNA-binding. Interacts with RecA.</text>
</comment>
<evidence type="ECO:0000256" key="4">
    <source>
        <dbReference type="ARBA" id="ARBA00022763"/>
    </source>
</evidence>
<feature type="domain" description="UvrD-like helicase C-terminal" evidence="18">
    <location>
        <begin position="550"/>
        <end position="852"/>
    </location>
</feature>
<organism evidence="19 20">
    <name type="scientific">Candidatus Avisuccinivibrio stercorigallinarum</name>
    <dbReference type="NCBI Taxonomy" id="2840704"/>
    <lineage>
        <taxon>Bacteria</taxon>
        <taxon>Pseudomonadati</taxon>
        <taxon>Pseudomonadota</taxon>
        <taxon>Gammaproteobacteria</taxon>
        <taxon>Aeromonadales</taxon>
        <taxon>Succinivibrionaceae</taxon>
        <taxon>Succinivibrionaceae incertae sedis</taxon>
        <taxon>Candidatus Avisuccinivibrio</taxon>
    </lineage>
</organism>
<evidence type="ECO:0000256" key="5">
    <source>
        <dbReference type="ARBA" id="ARBA00022801"/>
    </source>
</evidence>
<dbReference type="GO" id="GO:0009338">
    <property type="term" value="C:exodeoxyribonuclease V complex"/>
    <property type="evidence" value="ECO:0007669"/>
    <property type="project" value="TreeGrafter"/>
</dbReference>
<proteinExistence type="inferred from homology"/>
<comment type="cofactor">
    <cofactor evidence="15">
        <name>Mg(2+)</name>
        <dbReference type="ChEBI" id="CHEBI:18420"/>
    </cofactor>
    <text evidence="15">Binds 1 Mg(2+) ion per subunit.</text>
</comment>
<comment type="catalytic activity">
    <reaction evidence="13 15">
        <text>Couples ATP hydrolysis with the unwinding of duplex DNA by translocating in the 3'-5' direction.</text>
        <dbReference type="EC" id="5.6.2.4"/>
    </reaction>
</comment>
<evidence type="ECO:0000313" key="20">
    <source>
        <dbReference type="Proteomes" id="UP000823631"/>
    </source>
</evidence>
<comment type="domain">
    <text evidence="15">The N-terminal DNA-binding domain is a ssDNA-dependent ATPase and has ATP-dependent 3'-5' helicase function. This domain interacts with RecC.</text>
</comment>
<dbReference type="InterPro" id="IPR011335">
    <property type="entry name" value="Restrct_endonuc-II-like"/>
</dbReference>
<keyword evidence="7 15" id="KW-0269">Exonuclease</keyword>
<evidence type="ECO:0000256" key="13">
    <source>
        <dbReference type="ARBA" id="ARBA00034617"/>
    </source>
</evidence>
<comment type="function">
    <text evidence="15">A helicase/nuclease that prepares dsDNA breaks (DSB) for recombinational DNA repair. Binds to DSBs and unwinds DNA via a highly rapid and processive ATP-dependent bidirectional helicase activity. Unwinds dsDNA until it encounters a Chi (crossover hotspot instigator) sequence from the 3' direction. Cuts ssDNA a few nucleotides 3' to the Chi site. The properties and activities of the enzyme are changed at Chi. The Chi-altered holoenzyme produces a long 3'-ssDNA overhang and facilitates RecA-binding to the ssDNA for homologous DNA recombination and repair. Holoenzyme degrades any linearized DNA that is unable to undergo homologous recombination. In the holoenzyme this subunit contributes ATPase, 3'-5' helicase, exonuclease activity and loads RecA onto ssDNA.</text>
</comment>
<dbReference type="NCBIfam" id="TIGR00609">
    <property type="entry name" value="recB"/>
    <property type="match status" value="1"/>
</dbReference>
<feature type="active site" description="For nuclease activity" evidence="15">
    <location>
        <position position="1229"/>
    </location>
</feature>
<keyword evidence="4 15" id="KW-0227">DNA damage</keyword>
<dbReference type="GO" id="GO:0000287">
    <property type="term" value="F:magnesium ion binding"/>
    <property type="evidence" value="ECO:0007669"/>
    <property type="project" value="UniProtKB-UniRule"/>
</dbReference>
<comment type="miscellaneous">
    <text evidence="15">In the RecBCD complex, RecB has a slow 3'-5' helicase, an exonuclease activity and loads RecA onto ssDNA, RecD has a fast 5'-3' helicase activity, while RecC stimulates the ATPase and processivity of the RecB helicase and contributes to recognition of the Chi site.</text>
</comment>
<evidence type="ECO:0000256" key="10">
    <source>
        <dbReference type="ARBA" id="ARBA00023125"/>
    </source>
</evidence>
<evidence type="ECO:0000256" key="11">
    <source>
        <dbReference type="ARBA" id="ARBA00023204"/>
    </source>
</evidence>
<evidence type="ECO:0000256" key="7">
    <source>
        <dbReference type="ARBA" id="ARBA00022839"/>
    </source>
</evidence>
<dbReference type="Gene3D" id="3.40.50.300">
    <property type="entry name" value="P-loop containing nucleotide triphosphate hydrolases"/>
    <property type="match status" value="2"/>
</dbReference>
<comment type="catalytic activity">
    <reaction evidence="14 15">
        <text>ATP + H2O = ADP + phosphate + H(+)</text>
        <dbReference type="Rhea" id="RHEA:13065"/>
        <dbReference type="ChEBI" id="CHEBI:15377"/>
        <dbReference type="ChEBI" id="CHEBI:15378"/>
        <dbReference type="ChEBI" id="CHEBI:30616"/>
        <dbReference type="ChEBI" id="CHEBI:43474"/>
        <dbReference type="ChEBI" id="CHEBI:456216"/>
        <dbReference type="EC" id="5.6.2.4"/>
    </reaction>
</comment>
<dbReference type="EC" id="3.1.11.5" evidence="15"/>
<dbReference type="Gene3D" id="1.10.3170.10">
    <property type="entry name" value="Recbcd, chain B, domain 2"/>
    <property type="match status" value="1"/>
</dbReference>
<gene>
    <name evidence="15 19" type="primary">recB</name>
    <name evidence="19" type="ORF">IAB19_10095</name>
</gene>
<dbReference type="HAMAP" id="MF_01485">
    <property type="entry name" value="RecB"/>
    <property type="match status" value="1"/>
</dbReference>
<feature type="binding site" evidence="16">
    <location>
        <begin position="35"/>
        <end position="42"/>
    </location>
    <ligand>
        <name>ATP</name>
        <dbReference type="ChEBI" id="CHEBI:30616"/>
    </ligand>
</feature>
<evidence type="ECO:0000256" key="9">
    <source>
        <dbReference type="ARBA" id="ARBA00022842"/>
    </source>
</evidence>
<dbReference type="GO" id="GO:0008854">
    <property type="term" value="F:exodeoxyribonuclease V activity"/>
    <property type="evidence" value="ECO:0007669"/>
    <property type="project" value="UniProtKB-EC"/>
</dbReference>
<dbReference type="InterPro" id="IPR011604">
    <property type="entry name" value="PDDEXK-like_dom_sf"/>
</dbReference>
<comment type="caution">
    <text evidence="19">The sequence shown here is derived from an EMBL/GenBank/DDBJ whole genome shotgun (WGS) entry which is preliminary data.</text>
</comment>
<dbReference type="SUPFAM" id="SSF52980">
    <property type="entry name" value="Restriction endonuclease-like"/>
    <property type="match status" value="1"/>
</dbReference>
<reference evidence="19" key="2">
    <citation type="journal article" date="2021" name="PeerJ">
        <title>Extensive microbial diversity within the chicken gut microbiome revealed by metagenomics and culture.</title>
        <authorList>
            <person name="Gilroy R."/>
            <person name="Ravi A."/>
            <person name="Getino M."/>
            <person name="Pursley I."/>
            <person name="Horton D.L."/>
            <person name="Alikhan N.F."/>
            <person name="Baker D."/>
            <person name="Gharbi K."/>
            <person name="Hall N."/>
            <person name="Watson M."/>
            <person name="Adriaenssens E.M."/>
            <person name="Foster-Nyarko E."/>
            <person name="Jarju S."/>
            <person name="Secka A."/>
            <person name="Antonio M."/>
            <person name="Oren A."/>
            <person name="Chaudhuri R.R."/>
            <person name="La Ragione R."/>
            <person name="Hildebrand F."/>
            <person name="Pallen M.J."/>
        </authorList>
    </citation>
    <scope>NUCLEOTIDE SEQUENCE</scope>
    <source>
        <strain evidence="19">17213</strain>
    </source>
</reference>
<dbReference type="GO" id="GO:0005829">
    <property type="term" value="C:cytosol"/>
    <property type="evidence" value="ECO:0007669"/>
    <property type="project" value="TreeGrafter"/>
</dbReference>
<evidence type="ECO:0000313" key="19">
    <source>
        <dbReference type="EMBL" id="MBO8416719.1"/>
    </source>
</evidence>
<dbReference type="InterPro" id="IPR027417">
    <property type="entry name" value="P-loop_NTPase"/>
</dbReference>
<keyword evidence="1 15" id="KW-0540">Nuclease</keyword>
<evidence type="ECO:0000256" key="2">
    <source>
        <dbReference type="ARBA" id="ARBA00022723"/>
    </source>
</evidence>
<dbReference type="PROSITE" id="PS51217">
    <property type="entry name" value="UVRD_HELICASE_CTER"/>
    <property type="match status" value="1"/>
</dbReference>
<dbReference type="EMBL" id="JADINH010000198">
    <property type="protein sequence ID" value="MBO8416719.1"/>
    <property type="molecule type" value="Genomic_DNA"/>
</dbReference>
<comment type="domain">
    <text evidence="15">The C-terminal domain has nuclease activity and interacts with RecD. It interacts with RecA, facilitating its loading onto ssDNA.</text>
</comment>
<comment type="catalytic activity">
    <reaction evidence="15">
        <text>Exonucleolytic cleavage (in the presence of ATP) in either 5'- to 3'- or 3'- to 5'-direction to yield 5'-phosphooligonucleotides.</text>
        <dbReference type="EC" id="3.1.11.5"/>
    </reaction>
</comment>
<evidence type="ECO:0000256" key="14">
    <source>
        <dbReference type="ARBA" id="ARBA00048988"/>
    </source>
</evidence>
<feature type="binding site" evidence="15">
    <location>
        <position position="1212"/>
    </location>
    <ligand>
        <name>Mg(2+)</name>
        <dbReference type="ChEBI" id="CHEBI:18420"/>
    </ligand>
</feature>
<keyword evidence="6 15" id="KW-0347">Helicase</keyword>
<keyword evidence="3 15" id="KW-0547">Nucleotide-binding</keyword>
<evidence type="ECO:0000256" key="8">
    <source>
        <dbReference type="ARBA" id="ARBA00022840"/>
    </source>
</evidence>
<dbReference type="CDD" id="cd22352">
    <property type="entry name" value="RecB_C-like"/>
    <property type="match status" value="1"/>
</dbReference>
<dbReference type="Gene3D" id="1.10.486.10">
    <property type="entry name" value="PCRA, domain 4"/>
    <property type="match status" value="1"/>
</dbReference>
<dbReference type="GO" id="GO:0003677">
    <property type="term" value="F:DNA binding"/>
    <property type="evidence" value="ECO:0007669"/>
    <property type="project" value="UniProtKB-UniRule"/>
</dbReference>
<keyword evidence="12 15" id="KW-0413">Isomerase</keyword>
<accession>A0A9D9DBK2</accession>
<evidence type="ECO:0000256" key="3">
    <source>
        <dbReference type="ARBA" id="ARBA00022741"/>
    </source>
</evidence>
<dbReference type="InterPro" id="IPR004586">
    <property type="entry name" value="RecB"/>
</dbReference>
<keyword evidence="11 15" id="KW-0234">DNA repair</keyword>
<reference evidence="19" key="1">
    <citation type="submission" date="2020-10" db="EMBL/GenBank/DDBJ databases">
        <authorList>
            <person name="Gilroy R."/>
        </authorList>
    </citation>
    <scope>NUCLEOTIDE SEQUENCE</scope>
    <source>
        <strain evidence="19">17213</strain>
    </source>
</reference>
<dbReference type="PANTHER" id="PTHR11070">
    <property type="entry name" value="UVRD / RECB / PCRA DNA HELICASE FAMILY MEMBER"/>
    <property type="match status" value="1"/>
</dbReference>
<feature type="region of interest" description="DNA-binding and helicase activity, interacts with RecC" evidence="15">
    <location>
        <begin position="1"/>
        <end position="984"/>
    </location>
</feature>
<keyword evidence="8 15" id="KW-0067">ATP-binding</keyword>
<dbReference type="Pfam" id="PF00580">
    <property type="entry name" value="UvrD-helicase"/>
    <property type="match status" value="2"/>
</dbReference>
<dbReference type="GO" id="GO:0043138">
    <property type="term" value="F:3'-5' DNA helicase activity"/>
    <property type="evidence" value="ECO:0007669"/>
    <property type="project" value="UniProtKB-UniRule"/>
</dbReference>
<dbReference type="EC" id="5.6.2.4" evidence="15"/>
<evidence type="ECO:0000256" key="15">
    <source>
        <dbReference type="HAMAP-Rule" id="MF_01485"/>
    </source>
</evidence>
<comment type="similarity">
    <text evidence="15">Belongs to the helicase family. UvrD subfamily.</text>
</comment>
<evidence type="ECO:0000256" key="16">
    <source>
        <dbReference type="PROSITE-ProRule" id="PRU00560"/>
    </source>
</evidence>
<dbReference type="Pfam" id="PF13361">
    <property type="entry name" value="UvrD_C"/>
    <property type="match status" value="1"/>
</dbReference>
<sequence length="1329" mass="148005">MQNQQNMQSAAQPGAAAQVLDQLSFDLKQSSLIEASAGTGKTFTITYLILRLLLNAGEQGCNLDKPLDLENILVVTFTNAAASDLKLRIREKIRDARLCLTALKNGEDISACEPQMQRLADILLHSSIKLADYIRVLQRAERNIDKAAICTIHSFCNSALNQIYAFEAGEAFETELSADVSALEEEAFNQVWRECFYQGPKEEPLLRFLLERIGAASPSDLQGDYDNLQKVRLSTRDKDSLLEFSVRDNTVFLDRKCKKAGPLFADLKKQAAALQTELKNKLPELKERVKSALGPDFTELLRAGCAGAEHALLNLTSGKQAVFSKDGMYTAGRLLKFIDAPADAVVLPFDSEQALEKCCPARLISYYNRAAKHMPHAGEFEQALSAVRAILAETVPLAVKFARLGIELRTALSLMVSERVEELKEQQQLMSYDDVLLRLNRALQQKDRGDRLAAMIRERYEAAMIDEFQDTDPVQYAIFEKLYLSDAETAKKARCYLIGDPKQSIYAFRGSDINSYLKAAKRINELSHGSAVYTLNRNFRSAPGVVNSVNALFSSALNPLNTRPFLTDDVTFAPVSAAGGKQHFHFKDEAEGAACYINYVEADGKTNKEAASRAAAKACAALVLRCLNEGVLEDRIDGAYVPRALKPSDIAVLVRSSKESALVIDALRSLNISGVFFSDKSSVLKNDGAPTLEAQELLFLMEAVCDCASRQKVSRLLGSRLLSLSGAEYQQMMSDEMFEAEVRLLSSLQQEWRENGFFPAFMRWFKDPLHQGLSKTLEFTDGDRMLTNYLHIAELIQKKHGRISGIKAQLRWFDNLIHDVAADDETAPDEVVQRLESEREQVQIRTIHNSKGLEFAVVLLPFLWSADMARRSNGAAFFYDPNLKRRTLDLYAEQDSSKAAERADLQEDMRLTYVALTRACAANFIILSKYDVRPQMLPRGLVRLLVGDSSEEPGAGDGCKMEDQKALTALEGQPELFTCFKTAEKELNHLGQSYQPAVQADGALTVSTLPEGAVQSSFNISSYTAIVSGLHGSAPRLLDNESADDPSIDDGLNENPQLLSPFGFPRGTKAGTFLHSLLERLTFEEERDEFDLRAVALDALTTYGTSVSNDWTALQSDAADALAAWLEDMLHAPLLFDHKRPLHLCDLKAGDYVTEMRYLMPAEALDTAALNELCRENAAAQMQLPSHLKDKLLREMHLTERTVSGFLTGSLDLVCSFELDGRPRYFVVDYKSTYLGADYGAYSAQAVEQSVYDSRNRYDVQYLIYTLALHRMLRGRIADYSYERDVGGVMYLYLRGLKAGKERSPGVYYTKPSLEVIEQLDRMFGGNYA</sequence>
<dbReference type="SUPFAM" id="SSF52540">
    <property type="entry name" value="P-loop containing nucleoside triphosphate hydrolases"/>
    <property type="match status" value="1"/>
</dbReference>
<evidence type="ECO:0000256" key="12">
    <source>
        <dbReference type="ARBA" id="ARBA00023235"/>
    </source>
</evidence>
<feature type="binding site" evidence="15">
    <location>
        <position position="1075"/>
    </location>
    <ligand>
        <name>Mg(2+)</name>
        <dbReference type="ChEBI" id="CHEBI:18420"/>
    </ligand>
</feature>
<evidence type="ECO:0000259" key="18">
    <source>
        <dbReference type="PROSITE" id="PS51217"/>
    </source>
</evidence>